<keyword evidence="3" id="KW-1133">Transmembrane helix</keyword>
<reference evidence="5" key="1">
    <citation type="submission" date="2025-08" db="UniProtKB">
        <authorList>
            <consortium name="Ensembl"/>
        </authorList>
    </citation>
    <scope>IDENTIFICATION</scope>
</reference>
<evidence type="ECO:0000256" key="1">
    <source>
        <dbReference type="PROSITE-ProRule" id="PRU00206"/>
    </source>
</evidence>
<dbReference type="InterPro" id="IPR001368">
    <property type="entry name" value="TNFR/NGFR_Cys_rich_reg"/>
</dbReference>
<dbReference type="PROSITE" id="PS50050">
    <property type="entry name" value="TNFR_NGFR_2"/>
    <property type="match status" value="1"/>
</dbReference>
<dbReference type="OMA" id="NTICKCR"/>
<dbReference type="SMART" id="SM01411">
    <property type="entry name" value="Ephrin_rec_like"/>
    <property type="match status" value="2"/>
</dbReference>
<name>A0A8C5B0Z6_GADMO</name>
<keyword evidence="3" id="KW-0472">Membrane</keyword>
<dbReference type="Pfam" id="PF00020">
    <property type="entry name" value="TNFR_c6"/>
    <property type="match status" value="1"/>
</dbReference>
<evidence type="ECO:0000313" key="6">
    <source>
        <dbReference type="Proteomes" id="UP000694546"/>
    </source>
</evidence>
<dbReference type="Proteomes" id="UP000694546">
    <property type="component" value="Chromosome 13"/>
</dbReference>
<dbReference type="GO" id="GO:0038023">
    <property type="term" value="F:signaling receptor activity"/>
    <property type="evidence" value="ECO:0007669"/>
    <property type="project" value="TreeGrafter"/>
</dbReference>
<feature type="domain" description="TNFR-Cys" evidence="4">
    <location>
        <begin position="81"/>
        <end position="123"/>
    </location>
</feature>
<comment type="caution">
    <text evidence="1">Lacks conserved residue(s) required for the propagation of feature annotation.</text>
</comment>
<evidence type="ECO:0000313" key="5">
    <source>
        <dbReference type="Ensembl" id="ENSGMOP00000039485.1"/>
    </source>
</evidence>
<dbReference type="Gene3D" id="2.10.50.10">
    <property type="entry name" value="Tumor Necrosis Factor Receptor, subunit A, domain 2"/>
    <property type="match status" value="2"/>
</dbReference>
<dbReference type="PANTHER" id="PTHR47139">
    <property type="entry name" value="TUMOR NECROSIS FACTOR RECEPTOR SUPERFAMILY MEMBER 9"/>
    <property type="match status" value="1"/>
</dbReference>
<dbReference type="Ensembl" id="ENSGMOT00000068805.1">
    <property type="protein sequence ID" value="ENSGMOP00000039485.1"/>
    <property type="gene ID" value="ENSGMOG00000024179.1"/>
</dbReference>
<dbReference type="SMART" id="SM00208">
    <property type="entry name" value="TNFR"/>
    <property type="match status" value="2"/>
</dbReference>
<dbReference type="GeneTree" id="ENSGT00730000113394"/>
<keyword evidence="6" id="KW-1185">Reference proteome</keyword>
<dbReference type="AlphaFoldDB" id="A0A8C5B0Z6"/>
<keyword evidence="1" id="KW-1015">Disulfide bond</keyword>
<feature type="repeat" description="TNFR-Cys" evidence="1">
    <location>
        <begin position="81"/>
        <end position="123"/>
    </location>
</feature>
<feature type="transmembrane region" description="Helical" evidence="3">
    <location>
        <begin position="45"/>
        <end position="66"/>
    </location>
</feature>
<dbReference type="PANTHER" id="PTHR47139:SF3">
    <property type="entry name" value="SI:CH73-361P23.3"/>
    <property type="match status" value="1"/>
</dbReference>
<organism evidence="5 6">
    <name type="scientific">Gadus morhua</name>
    <name type="common">Atlantic cod</name>
    <dbReference type="NCBI Taxonomy" id="8049"/>
    <lineage>
        <taxon>Eukaryota</taxon>
        <taxon>Metazoa</taxon>
        <taxon>Chordata</taxon>
        <taxon>Craniata</taxon>
        <taxon>Vertebrata</taxon>
        <taxon>Euteleostomi</taxon>
        <taxon>Actinopterygii</taxon>
        <taxon>Neopterygii</taxon>
        <taxon>Teleostei</taxon>
        <taxon>Neoteleostei</taxon>
        <taxon>Acanthomorphata</taxon>
        <taxon>Zeiogadaria</taxon>
        <taxon>Gadariae</taxon>
        <taxon>Gadiformes</taxon>
        <taxon>Gadoidei</taxon>
        <taxon>Gadidae</taxon>
        <taxon>Gadus</taxon>
    </lineage>
</organism>
<feature type="transmembrane region" description="Helical" evidence="3">
    <location>
        <begin position="249"/>
        <end position="271"/>
    </location>
</feature>
<sequence length="297" mass="32300">MMGFHLCCSSSPAAQGTGAFGCTPGLSTNAKMPTLVLQTSRLPLILIWTMYFNGLVIALDASFYCIKGQRVANRAKKICEPCSEGYYQPAASDSEFCVGCTNCDEKRGSKEERPCTLTANRVCRCLKGFSPSEDDSATCKCEKGSGKSMDECRECGEGYFSTRIDSDCRPWTKCTDNKVRINGSKTSDVVCHDHLPPITMTPGLKTETTSFRTLHTSPPPEISTPRALPHQKAPANNTPAAVHNRKNHVIGGLVVGVVVGLLILTAGAIRFRAKEDPVCKSPIKETQQEKFHLMDTV</sequence>
<proteinExistence type="predicted"/>
<evidence type="ECO:0000256" key="3">
    <source>
        <dbReference type="SAM" id="Phobius"/>
    </source>
</evidence>
<protein>
    <recommendedName>
        <fullName evidence="4">TNFR-Cys domain-containing protein</fullName>
    </recommendedName>
</protein>
<accession>A0A8C5B0Z6</accession>
<feature type="disulfide bond" evidence="1">
    <location>
        <begin position="82"/>
        <end position="97"/>
    </location>
</feature>
<feature type="region of interest" description="Disordered" evidence="2">
    <location>
        <begin position="214"/>
        <end position="239"/>
    </location>
</feature>
<dbReference type="SUPFAM" id="SSF57586">
    <property type="entry name" value="TNF receptor-like"/>
    <property type="match status" value="1"/>
</dbReference>
<keyword evidence="3" id="KW-0812">Transmembrane</keyword>
<evidence type="ECO:0000256" key="2">
    <source>
        <dbReference type="SAM" id="MobiDB-lite"/>
    </source>
</evidence>
<reference evidence="5" key="2">
    <citation type="submission" date="2025-09" db="UniProtKB">
        <authorList>
            <consortium name="Ensembl"/>
        </authorList>
    </citation>
    <scope>IDENTIFICATION</scope>
</reference>
<evidence type="ECO:0000259" key="4">
    <source>
        <dbReference type="PROSITE" id="PS50050"/>
    </source>
</evidence>
<dbReference type="GO" id="GO:0042127">
    <property type="term" value="P:regulation of cell population proliferation"/>
    <property type="evidence" value="ECO:0007669"/>
    <property type="project" value="TreeGrafter"/>
</dbReference>